<dbReference type="EMBL" id="CM042885">
    <property type="protein sequence ID" value="KAI4367416.1"/>
    <property type="molecule type" value="Genomic_DNA"/>
</dbReference>
<sequence length="570" mass="61918">MKPTLPLLFFFFLLSSLAAAASSVNPDSDNDSGISASERSRSIKVESLPIDSAFDLPAPLPPFPAGSGFASGVLDLGGLLVQQVTTLSRVWSINGGGQDNLGVSFFEPASVPEGYSLLGSYAQPNNRPLYGWVLVAKDLTGDSTKPPVDYTLVWSQENSGYIWLPVPPDGYKSVGYVVTTTSVKPLLDKVSCVRLDLTAQVEPDEWLYWDGNVMTVSSSRPSDRGVQSAPVGAGTFVIQTEYGISPLVACLRNNAFGTYTLMPNQAQIESLVQVYSPIVYFHPDESYLPSSVNWFFTNGALLYTKGQESNPVGIDPTGSNLPQGGGNDGTFWLDLPIDGGAQDAVKRGSLQGSQAYLHVKPMFGATFTDIAVWLFYPFNGAARAKVKFFTVKLGKLGEHVGDWEHVTLRISNFDGRLRSVFFSQHGGGILVPASGLEFQTGNKFISYSSLHGHASNPKQGTVLQGNNGVGVRNDYSWSGISLDTGANYIVLAAEYLGSSVFVEPPWVEFFREWGPNHEYDTTEELRKIAKRFPGKLKKLFMNVMESLPSEVLRQEGPTGPKEKPSWSGDE</sequence>
<dbReference type="Proteomes" id="UP001057402">
    <property type="component" value="Chromosome 6"/>
</dbReference>
<evidence type="ECO:0000313" key="2">
    <source>
        <dbReference type="Proteomes" id="UP001057402"/>
    </source>
</evidence>
<accession>A0ACB9QM64</accession>
<reference evidence="2" key="1">
    <citation type="journal article" date="2023" name="Front. Plant Sci.">
        <title>Chromosomal-level genome assembly of Melastoma candidum provides insights into trichome evolution.</title>
        <authorList>
            <person name="Zhong Y."/>
            <person name="Wu W."/>
            <person name="Sun C."/>
            <person name="Zou P."/>
            <person name="Liu Y."/>
            <person name="Dai S."/>
            <person name="Zhou R."/>
        </authorList>
    </citation>
    <scope>NUCLEOTIDE SEQUENCE [LARGE SCALE GENOMIC DNA]</scope>
</reference>
<proteinExistence type="predicted"/>
<gene>
    <name evidence="1" type="ORF">MLD38_023155</name>
</gene>
<protein>
    <submittedName>
        <fullName evidence="1">Uncharacterized protein</fullName>
    </submittedName>
</protein>
<comment type="caution">
    <text evidence="1">The sequence shown here is derived from an EMBL/GenBank/DDBJ whole genome shotgun (WGS) entry which is preliminary data.</text>
</comment>
<evidence type="ECO:0000313" key="1">
    <source>
        <dbReference type="EMBL" id="KAI4367416.1"/>
    </source>
</evidence>
<name>A0ACB9QM64_9MYRT</name>
<organism evidence="1 2">
    <name type="scientific">Melastoma candidum</name>
    <dbReference type="NCBI Taxonomy" id="119954"/>
    <lineage>
        <taxon>Eukaryota</taxon>
        <taxon>Viridiplantae</taxon>
        <taxon>Streptophyta</taxon>
        <taxon>Embryophyta</taxon>
        <taxon>Tracheophyta</taxon>
        <taxon>Spermatophyta</taxon>
        <taxon>Magnoliopsida</taxon>
        <taxon>eudicotyledons</taxon>
        <taxon>Gunneridae</taxon>
        <taxon>Pentapetalae</taxon>
        <taxon>rosids</taxon>
        <taxon>malvids</taxon>
        <taxon>Myrtales</taxon>
        <taxon>Melastomataceae</taxon>
        <taxon>Melastomatoideae</taxon>
        <taxon>Melastomateae</taxon>
        <taxon>Melastoma</taxon>
    </lineage>
</organism>
<keyword evidence="2" id="KW-1185">Reference proteome</keyword>